<comment type="caution">
    <text evidence="3">The sequence shown here is derived from an EMBL/GenBank/DDBJ whole genome shotgun (WGS) entry which is preliminary data.</text>
</comment>
<evidence type="ECO:0000313" key="3">
    <source>
        <dbReference type="EMBL" id="CAJ2508695.1"/>
    </source>
</evidence>
<sequence length="123" mass="13847">MTLYTTNTVPTKGGLLADSSVWVLSNPDFRQWRDHEDQRLLWVKGDLGKGKTMLLCGIVDHLETRLAQGSRLAYFFCQAINERINNATAVLRGLIYMLLDQDASLVSHMKKKYDVAGEGLFQG</sequence>
<accession>A0AAI8VJ16</accession>
<organism evidence="3 4">
    <name type="scientific">Anthostomella pinea</name>
    <dbReference type="NCBI Taxonomy" id="933095"/>
    <lineage>
        <taxon>Eukaryota</taxon>
        <taxon>Fungi</taxon>
        <taxon>Dikarya</taxon>
        <taxon>Ascomycota</taxon>
        <taxon>Pezizomycotina</taxon>
        <taxon>Sordariomycetes</taxon>
        <taxon>Xylariomycetidae</taxon>
        <taxon>Xylariales</taxon>
        <taxon>Xylariaceae</taxon>
        <taxon>Anthostomella</taxon>
    </lineage>
</organism>
<dbReference type="Proteomes" id="UP001295740">
    <property type="component" value="Unassembled WGS sequence"/>
</dbReference>
<evidence type="ECO:0000256" key="1">
    <source>
        <dbReference type="ARBA" id="ARBA00022737"/>
    </source>
</evidence>
<dbReference type="Pfam" id="PF24883">
    <property type="entry name" value="NPHP3_N"/>
    <property type="match status" value="1"/>
</dbReference>
<dbReference type="EMBL" id="CAUWAG010000012">
    <property type="protein sequence ID" value="CAJ2508695.1"/>
    <property type="molecule type" value="Genomic_DNA"/>
</dbReference>
<name>A0AAI8VJ16_9PEZI</name>
<keyword evidence="4" id="KW-1185">Reference proteome</keyword>
<evidence type="ECO:0000259" key="2">
    <source>
        <dbReference type="Pfam" id="PF24883"/>
    </source>
</evidence>
<evidence type="ECO:0000313" key="4">
    <source>
        <dbReference type="Proteomes" id="UP001295740"/>
    </source>
</evidence>
<protein>
    <submittedName>
        <fullName evidence="3">Uu.00g137210.m01.CDS01</fullName>
    </submittedName>
</protein>
<dbReference type="AlphaFoldDB" id="A0AAI8VJ16"/>
<dbReference type="InterPro" id="IPR056884">
    <property type="entry name" value="NPHP3-like_N"/>
</dbReference>
<dbReference type="PANTHER" id="PTHR10039">
    <property type="entry name" value="AMELOGENIN"/>
    <property type="match status" value="1"/>
</dbReference>
<reference evidence="3" key="1">
    <citation type="submission" date="2023-10" db="EMBL/GenBank/DDBJ databases">
        <authorList>
            <person name="Hackl T."/>
        </authorList>
    </citation>
    <scope>NUCLEOTIDE SEQUENCE</scope>
</reference>
<proteinExistence type="predicted"/>
<keyword evidence="1" id="KW-0677">Repeat</keyword>
<dbReference type="PANTHER" id="PTHR10039:SF14">
    <property type="entry name" value="NACHT DOMAIN-CONTAINING PROTEIN"/>
    <property type="match status" value="1"/>
</dbReference>
<gene>
    <name evidence="3" type="ORF">KHLLAP_LOCUS9163</name>
</gene>
<feature type="domain" description="Nephrocystin 3-like N-terminal" evidence="2">
    <location>
        <begin position="21"/>
        <end position="113"/>
    </location>
</feature>